<dbReference type="InterPro" id="IPR004360">
    <property type="entry name" value="Glyas_Fos-R_dOase_dom"/>
</dbReference>
<dbReference type="Pfam" id="PF00903">
    <property type="entry name" value="Glyoxalase"/>
    <property type="match status" value="1"/>
</dbReference>
<dbReference type="HOGENOM" id="CLU_2079315_0_0_2"/>
<dbReference type="EMBL" id="DP000238">
    <property type="protein sequence ID" value="ABK77884.1"/>
    <property type="molecule type" value="Genomic_DNA"/>
</dbReference>
<dbReference type="AlphaFoldDB" id="A0RX17"/>
<dbReference type="CDD" id="cd06587">
    <property type="entry name" value="VOC"/>
    <property type="match status" value="1"/>
</dbReference>
<dbReference type="InterPro" id="IPR037523">
    <property type="entry name" value="VOC_core"/>
</dbReference>
<dbReference type="PANTHER" id="PTHR36113:SF1">
    <property type="entry name" value="GLYOXALASE_BLEOMYCIN RESISTANCE PROTEIN_DIOXYGENASE"/>
    <property type="match status" value="1"/>
</dbReference>
<evidence type="ECO:0000259" key="1">
    <source>
        <dbReference type="PROSITE" id="PS51819"/>
    </source>
</evidence>
<feature type="domain" description="VOC" evidence="1">
    <location>
        <begin position="9"/>
        <end position="125"/>
    </location>
</feature>
<accession>A0RX17</accession>
<dbReference type="InterPro" id="IPR051332">
    <property type="entry name" value="Fosfomycin_Res_Enzymes"/>
</dbReference>
<dbReference type="SUPFAM" id="SSF54593">
    <property type="entry name" value="Glyoxalase/Bleomycin resistance protein/Dihydroxybiphenyl dioxygenase"/>
    <property type="match status" value="1"/>
</dbReference>
<name>A0RX17_CENSY</name>
<keyword evidence="2" id="KW-0413">Isomerase</keyword>
<sequence length="130" mass="14476">MGDQLKVSSMDHVNMKVKSLDGTIKFYGDLFGFQVRKDENPNKTGSPSKIIGNDTVKLCLYEHPTMTPEGGIAHFGLHIENFDDVMDRCRELGVEVLYDGLIEFEGSRSVYIKDPSGYEVELTEKQGGGL</sequence>
<reference evidence="2 3" key="1">
    <citation type="journal article" date="2006" name="Proc. Natl. Acad. Sci. U.S.A.">
        <title>Genomic analysis of the uncultivated marine crenarchaeote Cenarchaeum symbiosum.</title>
        <authorList>
            <person name="Hallam S.J."/>
            <person name="Konstantinidis K.T."/>
            <person name="Putnam N."/>
            <person name="Schleper C."/>
            <person name="Watanabe Y."/>
            <person name="Sugahara J."/>
            <person name="Preston C."/>
            <person name="de la Torre J."/>
            <person name="Richardson P.M."/>
            <person name="DeLong E.F."/>
        </authorList>
    </citation>
    <scope>NUCLEOTIDE SEQUENCE [LARGE SCALE GENOMIC DNA]</scope>
    <source>
        <strain evidence="3">A</strain>
    </source>
</reference>
<dbReference type="EC" id="4.4.1.5" evidence="2"/>
<gene>
    <name evidence="2" type="ordered locus">CENSYa_1261</name>
</gene>
<dbReference type="PANTHER" id="PTHR36113">
    <property type="entry name" value="LYASE, PUTATIVE-RELATED-RELATED"/>
    <property type="match status" value="1"/>
</dbReference>
<dbReference type="EC" id="5.1.99.1" evidence="2"/>
<dbReference type="GO" id="GO:0004493">
    <property type="term" value="F:methylmalonyl-CoA epimerase activity"/>
    <property type="evidence" value="ECO:0007669"/>
    <property type="project" value="UniProtKB-EC"/>
</dbReference>
<proteinExistence type="predicted"/>
<protein>
    <submittedName>
        <fullName evidence="2">Methylmalonyl-CoA epimerase/lactoylglutathione lyase</fullName>
        <ecNumber evidence="2">4.4.1.5</ecNumber>
        <ecNumber evidence="2">5.1.99.1</ecNumber>
    </submittedName>
</protein>
<dbReference type="STRING" id="414004.CENSYa_1261"/>
<dbReference type="EnsemblBacteria" id="ABK77884">
    <property type="protein sequence ID" value="ABK77884"/>
    <property type="gene ID" value="CENSYa_1261"/>
</dbReference>
<keyword evidence="3" id="KW-1185">Reference proteome</keyword>
<keyword evidence="2" id="KW-0456">Lyase</keyword>
<dbReference type="PROSITE" id="PS51819">
    <property type="entry name" value="VOC"/>
    <property type="match status" value="1"/>
</dbReference>
<evidence type="ECO:0000313" key="2">
    <source>
        <dbReference type="EMBL" id="ABK77884.1"/>
    </source>
</evidence>
<dbReference type="InterPro" id="IPR029068">
    <property type="entry name" value="Glyas_Bleomycin-R_OHBP_Dase"/>
</dbReference>
<dbReference type="Gene3D" id="3.10.180.10">
    <property type="entry name" value="2,3-Dihydroxybiphenyl 1,2-Dioxygenase, domain 1"/>
    <property type="match status" value="1"/>
</dbReference>
<dbReference type="KEGG" id="csy:CENSYa_1261"/>
<evidence type="ECO:0000313" key="3">
    <source>
        <dbReference type="Proteomes" id="UP000000758"/>
    </source>
</evidence>
<organism evidence="2 3">
    <name type="scientific">Cenarchaeum symbiosum (strain A)</name>
    <dbReference type="NCBI Taxonomy" id="414004"/>
    <lineage>
        <taxon>Archaea</taxon>
        <taxon>Nitrososphaerota</taxon>
        <taxon>Candidatus Cenarchaeales</taxon>
        <taxon>Candidatus Cenarchaeaceae</taxon>
        <taxon>Candidatus Cenarchaeum</taxon>
    </lineage>
</organism>
<dbReference type="GO" id="GO:0004462">
    <property type="term" value="F:lactoylglutathione lyase activity"/>
    <property type="evidence" value="ECO:0007669"/>
    <property type="project" value="UniProtKB-EC"/>
</dbReference>
<dbReference type="Proteomes" id="UP000000758">
    <property type="component" value="Chromosome"/>
</dbReference>